<comment type="caution">
    <text evidence="2">The sequence shown here is derived from an EMBL/GenBank/DDBJ whole genome shotgun (WGS) entry which is preliminary data.</text>
</comment>
<name>A0ABV5I221_9RHOB</name>
<reference evidence="2 3" key="1">
    <citation type="submission" date="2024-09" db="EMBL/GenBank/DDBJ databases">
        <authorList>
            <person name="Sun Q."/>
            <person name="Mori K."/>
        </authorList>
    </citation>
    <scope>NUCLEOTIDE SEQUENCE [LARGE SCALE GENOMIC DNA]</scope>
    <source>
        <strain evidence="2 3">CECT 9424</strain>
    </source>
</reference>
<evidence type="ECO:0000313" key="2">
    <source>
        <dbReference type="EMBL" id="MFB9150732.1"/>
    </source>
</evidence>
<sequence>MSILSKLFGGGGGDAKRDAPGFPAEDYNGYSITPAPQPEDGGWRVGARIERQVGGEVKVHHLLRADVLRDEGEAAAVSLRKAKQVIDEQGERIFH</sequence>
<proteinExistence type="predicted"/>
<protein>
    <submittedName>
        <fullName evidence="2">HlyU family transcriptional regulator</fullName>
    </submittedName>
</protein>
<evidence type="ECO:0000313" key="3">
    <source>
        <dbReference type="Proteomes" id="UP001589670"/>
    </source>
</evidence>
<keyword evidence="3" id="KW-1185">Reference proteome</keyword>
<evidence type="ECO:0000256" key="1">
    <source>
        <dbReference type="SAM" id="MobiDB-lite"/>
    </source>
</evidence>
<accession>A0ABV5I221</accession>
<dbReference type="RefSeq" id="WP_377070263.1">
    <property type="nucleotide sequence ID" value="NZ_JBHMEC010000017.1"/>
</dbReference>
<dbReference type="Proteomes" id="UP001589670">
    <property type="component" value="Unassembled WGS sequence"/>
</dbReference>
<organism evidence="2 3">
    <name type="scientific">Roseovarius ramblicola</name>
    <dbReference type="NCBI Taxonomy" id="2022336"/>
    <lineage>
        <taxon>Bacteria</taxon>
        <taxon>Pseudomonadati</taxon>
        <taxon>Pseudomonadota</taxon>
        <taxon>Alphaproteobacteria</taxon>
        <taxon>Rhodobacterales</taxon>
        <taxon>Roseobacteraceae</taxon>
        <taxon>Roseovarius</taxon>
    </lineage>
</organism>
<gene>
    <name evidence="2" type="ORF">ACFFU4_13330</name>
</gene>
<dbReference type="InterPro" id="IPR018772">
    <property type="entry name" value="Transcription_activator_HlyU"/>
</dbReference>
<dbReference type="EMBL" id="JBHMEC010000017">
    <property type="protein sequence ID" value="MFB9150732.1"/>
    <property type="molecule type" value="Genomic_DNA"/>
</dbReference>
<dbReference type="Pfam" id="PF10115">
    <property type="entry name" value="HlyU"/>
    <property type="match status" value="1"/>
</dbReference>
<feature type="region of interest" description="Disordered" evidence="1">
    <location>
        <begin position="1"/>
        <end position="43"/>
    </location>
</feature>